<keyword evidence="5" id="KW-1185">Reference proteome</keyword>
<dbReference type="PANTHER" id="PTHR45621">
    <property type="entry name" value="OS01G0588500 PROTEIN-RELATED"/>
    <property type="match status" value="1"/>
</dbReference>
<reference evidence="4" key="2">
    <citation type="submission" date="2023-05" db="EMBL/GenBank/DDBJ databases">
        <authorList>
            <person name="Schelkunov M.I."/>
        </authorList>
    </citation>
    <scope>NUCLEOTIDE SEQUENCE</scope>
    <source>
        <strain evidence="4">Hsosn_3</strain>
        <tissue evidence="4">Leaf</tissue>
    </source>
</reference>
<keyword evidence="2" id="KW-0472">Membrane</keyword>
<evidence type="ECO:0000256" key="1">
    <source>
        <dbReference type="ARBA" id="ARBA00004236"/>
    </source>
</evidence>
<evidence type="ECO:0000313" key="5">
    <source>
        <dbReference type="Proteomes" id="UP001237642"/>
    </source>
</evidence>
<dbReference type="Pfam" id="PF07714">
    <property type="entry name" value="PK_Tyr_Ser-Thr"/>
    <property type="match status" value="1"/>
</dbReference>
<comment type="subcellular location">
    <subcellularLocation>
        <location evidence="1">Cell membrane</location>
    </subcellularLocation>
</comment>
<protein>
    <recommendedName>
        <fullName evidence="3">Protein kinase domain-containing protein</fullName>
    </recommendedName>
</protein>
<dbReference type="PROSITE" id="PS50011">
    <property type="entry name" value="PROTEIN_KINASE_DOM"/>
    <property type="match status" value="1"/>
</dbReference>
<organism evidence="4 5">
    <name type="scientific">Heracleum sosnowskyi</name>
    <dbReference type="NCBI Taxonomy" id="360622"/>
    <lineage>
        <taxon>Eukaryota</taxon>
        <taxon>Viridiplantae</taxon>
        <taxon>Streptophyta</taxon>
        <taxon>Embryophyta</taxon>
        <taxon>Tracheophyta</taxon>
        <taxon>Spermatophyta</taxon>
        <taxon>Magnoliopsida</taxon>
        <taxon>eudicotyledons</taxon>
        <taxon>Gunneridae</taxon>
        <taxon>Pentapetalae</taxon>
        <taxon>asterids</taxon>
        <taxon>campanulids</taxon>
        <taxon>Apiales</taxon>
        <taxon>Apiaceae</taxon>
        <taxon>Apioideae</taxon>
        <taxon>apioid superclade</taxon>
        <taxon>Tordylieae</taxon>
        <taxon>Tordyliinae</taxon>
        <taxon>Heracleum</taxon>
    </lineage>
</organism>
<dbReference type="GO" id="GO:0005886">
    <property type="term" value="C:plasma membrane"/>
    <property type="evidence" value="ECO:0007669"/>
    <property type="project" value="UniProtKB-SubCell"/>
</dbReference>
<dbReference type="Gene3D" id="1.10.510.10">
    <property type="entry name" value="Transferase(Phosphotransferase) domain 1"/>
    <property type="match status" value="1"/>
</dbReference>
<sequence length="392" mass="44460">MVSISIKQEGKKPCQFITPRLNVGDFMWRNAGNGNTNILVNNREISKPEFFMMQVARINCEGQPHFWCSPDGSFQEEGHRHVKERIYCKDDIAINRHQEKQSSAMKRVVAFLTVTAQTKSANREAKAARSSATRKYHPDSVIGEGGRFGHVYKGWVDGNTFAAAKWGTGLVIAIKIYKTQGDKEWSIEINSVGKLCHPNIVKLNGYCIDKKHRLLVYEYMPQGSLDTHLFRRNSEFQPLSWKLRLVKTSNILINSNYNAKLSDFELAKDGPEHEETHVSTLLKGTMDYICRSAICIYSLPNPMIISSYEGHITMKSDVYGFGVVLLDEEQLRWNIQKRNCTFFPGLSEEYVISDTMDADIKGQYTERAASKASTLALKCISLDPKSRPDANK</sequence>
<proteinExistence type="predicted"/>
<accession>A0AAD8MSG6</accession>
<dbReference type="InterPro" id="IPR000719">
    <property type="entry name" value="Prot_kinase_dom"/>
</dbReference>
<dbReference type="InterPro" id="IPR001245">
    <property type="entry name" value="Ser-Thr/Tyr_kinase_cat_dom"/>
</dbReference>
<dbReference type="Pfam" id="PF00069">
    <property type="entry name" value="Pkinase"/>
    <property type="match status" value="1"/>
</dbReference>
<feature type="domain" description="Protein kinase" evidence="3">
    <location>
        <begin position="136"/>
        <end position="392"/>
    </location>
</feature>
<dbReference type="Proteomes" id="UP001237642">
    <property type="component" value="Unassembled WGS sequence"/>
</dbReference>
<dbReference type="InterPro" id="IPR050823">
    <property type="entry name" value="Plant_Ser_Thr_Prot_Kinase"/>
</dbReference>
<dbReference type="SUPFAM" id="SSF56112">
    <property type="entry name" value="Protein kinase-like (PK-like)"/>
    <property type="match status" value="1"/>
</dbReference>
<dbReference type="GO" id="GO:0004672">
    <property type="term" value="F:protein kinase activity"/>
    <property type="evidence" value="ECO:0007669"/>
    <property type="project" value="InterPro"/>
</dbReference>
<dbReference type="Gene3D" id="3.30.200.20">
    <property type="entry name" value="Phosphorylase Kinase, domain 1"/>
    <property type="match status" value="1"/>
</dbReference>
<keyword evidence="2" id="KW-1003">Cell membrane</keyword>
<evidence type="ECO:0000259" key="3">
    <source>
        <dbReference type="PROSITE" id="PS50011"/>
    </source>
</evidence>
<gene>
    <name evidence="4" type="ORF">POM88_015898</name>
</gene>
<dbReference type="InterPro" id="IPR011009">
    <property type="entry name" value="Kinase-like_dom_sf"/>
</dbReference>
<reference evidence="4" key="1">
    <citation type="submission" date="2023-02" db="EMBL/GenBank/DDBJ databases">
        <title>Genome of toxic invasive species Heracleum sosnowskyi carries increased number of genes despite the absence of recent whole-genome duplications.</title>
        <authorList>
            <person name="Schelkunov M."/>
            <person name="Shtratnikova V."/>
            <person name="Makarenko M."/>
            <person name="Klepikova A."/>
            <person name="Omelchenko D."/>
            <person name="Novikova G."/>
            <person name="Obukhova E."/>
            <person name="Bogdanov V."/>
            <person name="Penin A."/>
            <person name="Logacheva M."/>
        </authorList>
    </citation>
    <scope>NUCLEOTIDE SEQUENCE</scope>
    <source>
        <strain evidence="4">Hsosn_3</strain>
        <tissue evidence="4">Leaf</tissue>
    </source>
</reference>
<dbReference type="AlphaFoldDB" id="A0AAD8MSG6"/>
<dbReference type="GO" id="GO:0005524">
    <property type="term" value="F:ATP binding"/>
    <property type="evidence" value="ECO:0007669"/>
    <property type="project" value="InterPro"/>
</dbReference>
<name>A0AAD8MSG6_9APIA</name>
<evidence type="ECO:0000256" key="2">
    <source>
        <dbReference type="ARBA" id="ARBA00022475"/>
    </source>
</evidence>
<evidence type="ECO:0000313" key="4">
    <source>
        <dbReference type="EMBL" id="KAK1387720.1"/>
    </source>
</evidence>
<dbReference type="EMBL" id="JAUIZM010000004">
    <property type="protein sequence ID" value="KAK1387720.1"/>
    <property type="molecule type" value="Genomic_DNA"/>
</dbReference>
<comment type="caution">
    <text evidence="4">The sequence shown here is derived from an EMBL/GenBank/DDBJ whole genome shotgun (WGS) entry which is preliminary data.</text>
</comment>